<dbReference type="EMBL" id="JANPWB010000003">
    <property type="protein sequence ID" value="KAJ1199651.1"/>
    <property type="molecule type" value="Genomic_DNA"/>
</dbReference>
<protein>
    <submittedName>
        <fullName evidence="2">Uncharacterized protein</fullName>
    </submittedName>
</protein>
<name>A0AAV7VFP7_PLEWA</name>
<dbReference type="Proteomes" id="UP001066276">
    <property type="component" value="Chromosome 2_1"/>
</dbReference>
<evidence type="ECO:0000313" key="3">
    <source>
        <dbReference type="Proteomes" id="UP001066276"/>
    </source>
</evidence>
<reference evidence="2" key="1">
    <citation type="journal article" date="2022" name="bioRxiv">
        <title>Sequencing and chromosome-scale assembly of the giantPleurodeles waltlgenome.</title>
        <authorList>
            <person name="Brown T."/>
            <person name="Elewa A."/>
            <person name="Iarovenko S."/>
            <person name="Subramanian E."/>
            <person name="Araus A.J."/>
            <person name="Petzold A."/>
            <person name="Susuki M."/>
            <person name="Suzuki K.-i.T."/>
            <person name="Hayashi T."/>
            <person name="Toyoda A."/>
            <person name="Oliveira C."/>
            <person name="Osipova E."/>
            <person name="Leigh N.D."/>
            <person name="Simon A."/>
            <person name="Yun M.H."/>
        </authorList>
    </citation>
    <scope>NUCLEOTIDE SEQUENCE</scope>
    <source>
        <strain evidence="2">20211129_DDA</strain>
        <tissue evidence="2">Liver</tissue>
    </source>
</reference>
<accession>A0AAV7VFP7</accession>
<feature type="transmembrane region" description="Helical" evidence="1">
    <location>
        <begin position="27"/>
        <end position="50"/>
    </location>
</feature>
<keyword evidence="1" id="KW-1133">Transmembrane helix</keyword>
<evidence type="ECO:0000313" key="2">
    <source>
        <dbReference type="EMBL" id="KAJ1199651.1"/>
    </source>
</evidence>
<comment type="caution">
    <text evidence="2">The sequence shown here is derived from an EMBL/GenBank/DDBJ whole genome shotgun (WGS) entry which is preliminary data.</text>
</comment>
<dbReference type="AlphaFoldDB" id="A0AAV7VFP7"/>
<keyword evidence="1" id="KW-0812">Transmembrane</keyword>
<keyword evidence="1" id="KW-0472">Membrane</keyword>
<proteinExistence type="predicted"/>
<evidence type="ECO:0000256" key="1">
    <source>
        <dbReference type="SAM" id="Phobius"/>
    </source>
</evidence>
<sequence length="105" mass="12506">MGLAGLFFPYYRCSRHPRNRKNIKMHALLFSTSYLFTKLYVFFGISFRVVTASCNERKKRGKQLQQTSKEQKKYKDARSTFLHKLLVHKAVCILRDFVQRCYSVM</sequence>
<keyword evidence="3" id="KW-1185">Reference proteome</keyword>
<organism evidence="2 3">
    <name type="scientific">Pleurodeles waltl</name>
    <name type="common">Iberian ribbed newt</name>
    <dbReference type="NCBI Taxonomy" id="8319"/>
    <lineage>
        <taxon>Eukaryota</taxon>
        <taxon>Metazoa</taxon>
        <taxon>Chordata</taxon>
        <taxon>Craniata</taxon>
        <taxon>Vertebrata</taxon>
        <taxon>Euteleostomi</taxon>
        <taxon>Amphibia</taxon>
        <taxon>Batrachia</taxon>
        <taxon>Caudata</taxon>
        <taxon>Salamandroidea</taxon>
        <taxon>Salamandridae</taxon>
        <taxon>Pleurodelinae</taxon>
        <taxon>Pleurodeles</taxon>
    </lineage>
</organism>
<gene>
    <name evidence="2" type="ORF">NDU88_003484</name>
</gene>